<evidence type="ECO:0000256" key="1">
    <source>
        <dbReference type="ARBA" id="ARBA00001947"/>
    </source>
</evidence>
<dbReference type="EMBL" id="VJWX01000002">
    <property type="protein sequence ID" value="TVT62882.1"/>
    <property type="molecule type" value="Genomic_DNA"/>
</dbReference>
<comment type="cofactor">
    <cofactor evidence="1">
        <name>Zn(2+)</name>
        <dbReference type="ChEBI" id="CHEBI:29105"/>
    </cofactor>
</comment>
<dbReference type="Proteomes" id="UP000320011">
    <property type="component" value="Unassembled WGS sequence"/>
</dbReference>
<evidence type="ECO:0000313" key="7">
    <source>
        <dbReference type="Proteomes" id="UP000320011"/>
    </source>
</evidence>
<dbReference type="GO" id="GO:0016811">
    <property type="term" value="F:hydrolase activity, acting on carbon-nitrogen (but not peptide) bonds, in linear amides"/>
    <property type="evidence" value="ECO:0007669"/>
    <property type="project" value="TreeGrafter"/>
</dbReference>
<evidence type="ECO:0000313" key="6">
    <source>
        <dbReference type="EMBL" id="TVT62882.1"/>
    </source>
</evidence>
<keyword evidence="2" id="KW-0479">Metal-binding</keyword>
<dbReference type="Pfam" id="PF02633">
    <property type="entry name" value="Creatininase"/>
    <property type="match status" value="1"/>
</dbReference>
<keyword evidence="7" id="KW-1185">Reference proteome</keyword>
<evidence type="ECO:0000256" key="5">
    <source>
        <dbReference type="ARBA" id="ARBA00024029"/>
    </source>
</evidence>
<dbReference type="GO" id="GO:0046872">
    <property type="term" value="F:metal ion binding"/>
    <property type="evidence" value="ECO:0007669"/>
    <property type="project" value="UniProtKB-KW"/>
</dbReference>
<keyword evidence="3" id="KW-0378">Hydrolase</keyword>
<keyword evidence="4" id="KW-0862">Zinc</keyword>
<reference evidence="6 7" key="2">
    <citation type="submission" date="2019-08" db="EMBL/GenBank/DDBJ databases">
        <title>Amycolatopsis acidicola sp. nov., isolated from peat swamp forest soil.</title>
        <authorList>
            <person name="Srisuk N."/>
        </authorList>
    </citation>
    <scope>NUCLEOTIDE SEQUENCE [LARGE SCALE GENOMIC DNA]</scope>
    <source>
        <strain evidence="6 7">TBRC 6029</strain>
    </source>
</reference>
<organism evidence="6 7">
    <name type="scientific">Amycolatopsis rhizosphaerae</name>
    <dbReference type="NCBI Taxonomy" id="2053003"/>
    <lineage>
        <taxon>Bacteria</taxon>
        <taxon>Bacillati</taxon>
        <taxon>Actinomycetota</taxon>
        <taxon>Actinomycetes</taxon>
        <taxon>Pseudonocardiales</taxon>
        <taxon>Pseudonocardiaceae</taxon>
        <taxon>Amycolatopsis</taxon>
    </lineage>
</organism>
<accession>A0A558DPE8</accession>
<comment type="similarity">
    <text evidence="5">Belongs to the creatininase superfamily.</text>
</comment>
<dbReference type="OrthoDB" id="9801445at2"/>
<evidence type="ECO:0000256" key="4">
    <source>
        <dbReference type="ARBA" id="ARBA00022833"/>
    </source>
</evidence>
<dbReference type="RefSeq" id="WP_144584720.1">
    <property type="nucleotide sequence ID" value="NZ_VJWX01000002.1"/>
</dbReference>
<dbReference type="SUPFAM" id="SSF102215">
    <property type="entry name" value="Creatininase"/>
    <property type="match status" value="1"/>
</dbReference>
<evidence type="ECO:0000256" key="2">
    <source>
        <dbReference type="ARBA" id="ARBA00022723"/>
    </source>
</evidence>
<dbReference type="PANTHER" id="PTHR35005:SF1">
    <property type="entry name" value="2-AMINO-5-FORMYLAMINO-6-RIBOSYLAMINOPYRIMIDIN-4(3H)-ONE 5'-MONOPHOSPHATE DEFORMYLASE"/>
    <property type="match status" value="1"/>
</dbReference>
<evidence type="ECO:0000256" key="3">
    <source>
        <dbReference type="ARBA" id="ARBA00022801"/>
    </source>
</evidence>
<dbReference type="Gene3D" id="3.40.50.10310">
    <property type="entry name" value="Creatininase"/>
    <property type="match status" value="1"/>
</dbReference>
<name>A0A558DPE8_9PSEU</name>
<gene>
    <name evidence="6" type="ORF">FNH05_00450</name>
</gene>
<protein>
    <submittedName>
        <fullName evidence="6">Creatininase family protein</fullName>
    </submittedName>
</protein>
<dbReference type="InterPro" id="IPR003785">
    <property type="entry name" value="Creatininase/forma_Hydrolase"/>
</dbReference>
<proteinExistence type="inferred from homology"/>
<comment type="caution">
    <text evidence="6">The sequence shown here is derived from an EMBL/GenBank/DDBJ whole genome shotgun (WGS) entry which is preliminary data.</text>
</comment>
<reference evidence="6 7" key="1">
    <citation type="submission" date="2019-07" db="EMBL/GenBank/DDBJ databases">
        <authorList>
            <person name="Duangmal K."/>
            <person name="Teo W.F.A."/>
        </authorList>
    </citation>
    <scope>NUCLEOTIDE SEQUENCE [LARGE SCALE GENOMIC DNA]</scope>
    <source>
        <strain evidence="6 7">TBRC 6029</strain>
    </source>
</reference>
<sequence>MPQFIELTGPESAELSASSVAVLPLGAIEQHGPHLPLSTDFTVASATAEAAVAVAGDGFWLLPALPFTKSDEHAWSSGTIWLSWDTVMRMLVDIGNSLAASPVRRLVFVNGHGGNSALLQVACRELRRRFGFHTFLMHPGVPADQGGVSPAGELGMGVHGGLTETSVMLHLRPDLVHLDRAVRSVPEALTAYEYIGFGKQVSFGWLSDDFGTDGTIGDPTGANAELGKQLFEAGVEKCAAALREVARFEVG</sequence>
<dbReference type="AlphaFoldDB" id="A0A558DPE8"/>
<dbReference type="InterPro" id="IPR024087">
    <property type="entry name" value="Creatininase-like_sf"/>
</dbReference>
<dbReference type="GO" id="GO:0009231">
    <property type="term" value="P:riboflavin biosynthetic process"/>
    <property type="evidence" value="ECO:0007669"/>
    <property type="project" value="TreeGrafter"/>
</dbReference>
<dbReference type="PANTHER" id="PTHR35005">
    <property type="entry name" value="3-DEHYDRO-SCYLLO-INOSOSE HYDROLASE"/>
    <property type="match status" value="1"/>
</dbReference>